<dbReference type="Proteomes" id="UP000308197">
    <property type="component" value="Unassembled WGS sequence"/>
</dbReference>
<feature type="transmembrane region" description="Helical" evidence="1">
    <location>
        <begin position="12"/>
        <end position="36"/>
    </location>
</feature>
<keyword evidence="1" id="KW-1133">Transmembrane helix</keyword>
<keyword evidence="3" id="KW-1185">Reference proteome</keyword>
<organism evidence="2 3">
    <name type="scientific">Polyporus arcularius HHB13444</name>
    <dbReference type="NCBI Taxonomy" id="1314778"/>
    <lineage>
        <taxon>Eukaryota</taxon>
        <taxon>Fungi</taxon>
        <taxon>Dikarya</taxon>
        <taxon>Basidiomycota</taxon>
        <taxon>Agaricomycotina</taxon>
        <taxon>Agaricomycetes</taxon>
        <taxon>Polyporales</taxon>
        <taxon>Polyporaceae</taxon>
        <taxon>Polyporus</taxon>
    </lineage>
</organism>
<dbReference type="EMBL" id="ML211095">
    <property type="protein sequence ID" value="TFK88906.1"/>
    <property type="molecule type" value="Genomic_DNA"/>
</dbReference>
<dbReference type="InParanoid" id="A0A5C3PH61"/>
<evidence type="ECO:0000313" key="2">
    <source>
        <dbReference type="EMBL" id="TFK88906.1"/>
    </source>
</evidence>
<evidence type="ECO:0000256" key="1">
    <source>
        <dbReference type="SAM" id="Phobius"/>
    </source>
</evidence>
<proteinExistence type="predicted"/>
<sequence length="188" mass="21819">MIPLNAFRSRSLYRAIVSGSLCSSLHICPAMFLAFLTTISRHRLHALHSHCGHVRLSVALTPRCHTSHSFPSLSYALSYISPRSLFLRQLYLFAKCSPVSTSLCRFYISSSRGYHASCRTNHRVHNLLCATRHHRIYCVDHTLLCLNYFFCLNDHCSDVQHHPEYSKNHTALPRWHYTLFRVRIRLHA</sequence>
<protein>
    <submittedName>
        <fullName evidence="2">Uncharacterized protein</fullName>
    </submittedName>
</protein>
<name>A0A5C3PH61_9APHY</name>
<gene>
    <name evidence="2" type="ORF">K466DRAFT_53132</name>
</gene>
<dbReference type="AlphaFoldDB" id="A0A5C3PH61"/>
<evidence type="ECO:0000313" key="3">
    <source>
        <dbReference type="Proteomes" id="UP000308197"/>
    </source>
</evidence>
<keyword evidence="1" id="KW-0472">Membrane</keyword>
<keyword evidence="1" id="KW-0812">Transmembrane</keyword>
<reference evidence="2 3" key="1">
    <citation type="journal article" date="2019" name="Nat. Ecol. Evol.">
        <title>Megaphylogeny resolves global patterns of mushroom evolution.</title>
        <authorList>
            <person name="Varga T."/>
            <person name="Krizsan K."/>
            <person name="Foldi C."/>
            <person name="Dima B."/>
            <person name="Sanchez-Garcia M."/>
            <person name="Sanchez-Ramirez S."/>
            <person name="Szollosi G.J."/>
            <person name="Szarkandi J.G."/>
            <person name="Papp V."/>
            <person name="Albert L."/>
            <person name="Andreopoulos W."/>
            <person name="Angelini C."/>
            <person name="Antonin V."/>
            <person name="Barry K.W."/>
            <person name="Bougher N.L."/>
            <person name="Buchanan P."/>
            <person name="Buyck B."/>
            <person name="Bense V."/>
            <person name="Catcheside P."/>
            <person name="Chovatia M."/>
            <person name="Cooper J."/>
            <person name="Damon W."/>
            <person name="Desjardin D."/>
            <person name="Finy P."/>
            <person name="Geml J."/>
            <person name="Haridas S."/>
            <person name="Hughes K."/>
            <person name="Justo A."/>
            <person name="Karasinski D."/>
            <person name="Kautmanova I."/>
            <person name="Kiss B."/>
            <person name="Kocsube S."/>
            <person name="Kotiranta H."/>
            <person name="LaButti K.M."/>
            <person name="Lechner B.E."/>
            <person name="Liimatainen K."/>
            <person name="Lipzen A."/>
            <person name="Lukacs Z."/>
            <person name="Mihaltcheva S."/>
            <person name="Morgado L.N."/>
            <person name="Niskanen T."/>
            <person name="Noordeloos M.E."/>
            <person name="Ohm R.A."/>
            <person name="Ortiz-Santana B."/>
            <person name="Ovrebo C."/>
            <person name="Racz N."/>
            <person name="Riley R."/>
            <person name="Savchenko A."/>
            <person name="Shiryaev A."/>
            <person name="Soop K."/>
            <person name="Spirin V."/>
            <person name="Szebenyi C."/>
            <person name="Tomsovsky M."/>
            <person name="Tulloss R.E."/>
            <person name="Uehling J."/>
            <person name="Grigoriev I.V."/>
            <person name="Vagvolgyi C."/>
            <person name="Papp T."/>
            <person name="Martin F.M."/>
            <person name="Miettinen O."/>
            <person name="Hibbett D.S."/>
            <person name="Nagy L.G."/>
        </authorList>
    </citation>
    <scope>NUCLEOTIDE SEQUENCE [LARGE SCALE GENOMIC DNA]</scope>
    <source>
        <strain evidence="2 3">HHB13444</strain>
    </source>
</reference>
<accession>A0A5C3PH61</accession>